<organism evidence="7 8">
    <name type="scientific">Croceibacterium salegens</name>
    <dbReference type="NCBI Taxonomy" id="1737568"/>
    <lineage>
        <taxon>Bacteria</taxon>
        <taxon>Pseudomonadati</taxon>
        <taxon>Pseudomonadota</taxon>
        <taxon>Alphaproteobacteria</taxon>
        <taxon>Sphingomonadales</taxon>
        <taxon>Erythrobacteraceae</taxon>
        <taxon>Croceibacterium</taxon>
    </lineage>
</organism>
<dbReference type="AlphaFoldDB" id="A0A6I4SVL5"/>
<dbReference type="RefSeq" id="WP_159791714.1">
    <property type="nucleotide sequence ID" value="NZ_WTYM01000023.1"/>
</dbReference>
<keyword evidence="5" id="KW-0732">Signal</keyword>
<comment type="subcellular location">
    <subcellularLocation>
        <location evidence="1">Cell outer membrane</location>
        <topology evidence="1">Lipid-anchor</topology>
    </subcellularLocation>
</comment>
<dbReference type="EMBL" id="WTYM01000023">
    <property type="protein sequence ID" value="MXO58342.1"/>
    <property type="molecule type" value="Genomic_DNA"/>
</dbReference>
<accession>A0A6I4SVL5</accession>
<evidence type="ECO:0000313" key="8">
    <source>
        <dbReference type="Proteomes" id="UP000433652"/>
    </source>
</evidence>
<proteinExistence type="inferred from homology"/>
<dbReference type="OrthoDB" id="7429177at2"/>
<evidence type="ECO:0000256" key="1">
    <source>
        <dbReference type="ARBA" id="ARBA00004459"/>
    </source>
</evidence>
<gene>
    <name evidence="7" type="ORF">GRI89_02125</name>
</gene>
<evidence type="ECO:0000256" key="3">
    <source>
        <dbReference type="ARBA" id="ARBA00015281"/>
    </source>
</evidence>
<sequence length="159" mass="17431">MSTVIRNAALALAVTGLALPATASAAEYAWPGASHSAYPNDTWEHNRDRGKHRGWYKDRGHSRDYDRYRSSGYRSYGYYQPARTYYAEPVYRDTRVWRGNDGRYYCSRRDGTTGLIVGAAAGALLGRSVDSRGDRTLGTILGAAAGAVIGKEIDKGGCR</sequence>
<dbReference type="InterPro" id="IPR008816">
    <property type="entry name" value="Gly_zipper_2TM_dom"/>
</dbReference>
<dbReference type="GO" id="GO:0009279">
    <property type="term" value="C:cell outer membrane"/>
    <property type="evidence" value="ECO:0007669"/>
    <property type="project" value="UniProtKB-SubCell"/>
</dbReference>
<evidence type="ECO:0000313" key="7">
    <source>
        <dbReference type="EMBL" id="MXO58342.1"/>
    </source>
</evidence>
<feature type="signal peptide" evidence="5">
    <location>
        <begin position="1"/>
        <end position="25"/>
    </location>
</feature>
<reference evidence="7 8" key="1">
    <citation type="submission" date="2019-12" db="EMBL/GenBank/DDBJ databases">
        <title>Genomic-based taxomic classification of the family Erythrobacteraceae.</title>
        <authorList>
            <person name="Xu L."/>
        </authorList>
    </citation>
    <scope>NUCLEOTIDE SEQUENCE [LARGE SCALE GENOMIC DNA]</scope>
    <source>
        <strain evidence="7 8">MCCC 1K01500</strain>
    </source>
</reference>
<dbReference type="Pfam" id="PF05433">
    <property type="entry name" value="Rick_17kDa_Anti"/>
    <property type="match status" value="1"/>
</dbReference>
<comment type="caution">
    <text evidence="7">The sequence shown here is derived from an EMBL/GenBank/DDBJ whole genome shotgun (WGS) entry which is preliminary data.</text>
</comment>
<feature type="domain" description="Glycine zipper 2TM" evidence="6">
    <location>
        <begin position="114"/>
        <end position="153"/>
    </location>
</feature>
<protein>
    <recommendedName>
        <fullName evidence="3">17 kDa surface antigen</fullName>
    </recommendedName>
</protein>
<name>A0A6I4SVL5_9SPHN</name>
<keyword evidence="8" id="KW-1185">Reference proteome</keyword>
<dbReference type="Proteomes" id="UP000433652">
    <property type="component" value="Unassembled WGS sequence"/>
</dbReference>
<comment type="similarity">
    <text evidence="2">Belongs to the rickettsiale 17 kDa surface antigen family.</text>
</comment>
<keyword evidence="4" id="KW-0449">Lipoprotein</keyword>
<evidence type="ECO:0000256" key="2">
    <source>
        <dbReference type="ARBA" id="ARBA00008681"/>
    </source>
</evidence>
<evidence type="ECO:0000256" key="4">
    <source>
        <dbReference type="ARBA" id="ARBA00023288"/>
    </source>
</evidence>
<evidence type="ECO:0000259" key="6">
    <source>
        <dbReference type="Pfam" id="PF05433"/>
    </source>
</evidence>
<feature type="chain" id="PRO_5026325434" description="17 kDa surface antigen" evidence="5">
    <location>
        <begin position="26"/>
        <end position="159"/>
    </location>
</feature>
<evidence type="ECO:0000256" key="5">
    <source>
        <dbReference type="SAM" id="SignalP"/>
    </source>
</evidence>